<dbReference type="PROSITE" id="PS51562">
    <property type="entry name" value="RNA_CAP0_MT"/>
    <property type="match status" value="1"/>
</dbReference>
<dbReference type="Gene3D" id="3.40.50.150">
    <property type="entry name" value="Vaccinia Virus protein VP39"/>
    <property type="match status" value="1"/>
</dbReference>
<gene>
    <name evidence="16" type="ORF">AXF42_Ash003515</name>
</gene>
<dbReference type="Pfam" id="PF03291">
    <property type="entry name" value="mRNA_G-N7_MeTrfase"/>
    <property type="match status" value="1"/>
</dbReference>
<evidence type="ECO:0000256" key="1">
    <source>
        <dbReference type="ARBA" id="ARBA00004123"/>
    </source>
</evidence>
<dbReference type="OrthoDB" id="10248867at2759"/>
<evidence type="ECO:0000313" key="16">
    <source>
        <dbReference type="EMBL" id="PKA66858.1"/>
    </source>
</evidence>
<feature type="region of interest" description="Disordered" evidence="14">
    <location>
        <begin position="319"/>
        <end position="358"/>
    </location>
</feature>
<dbReference type="InterPro" id="IPR004971">
    <property type="entry name" value="mRNA_G-N7_MeTrfase_dom"/>
</dbReference>
<dbReference type="InterPro" id="IPR029063">
    <property type="entry name" value="SAM-dependent_MTases_sf"/>
</dbReference>
<evidence type="ECO:0000256" key="13">
    <source>
        <dbReference type="ARBA" id="ARBA00082530"/>
    </source>
</evidence>
<proteinExistence type="predicted"/>
<dbReference type="SUPFAM" id="SSF53335">
    <property type="entry name" value="S-adenosyl-L-methionine-dependent methyltransferases"/>
    <property type="match status" value="1"/>
</dbReference>
<evidence type="ECO:0000256" key="2">
    <source>
        <dbReference type="ARBA" id="ARBA00011926"/>
    </source>
</evidence>
<evidence type="ECO:0000256" key="11">
    <source>
        <dbReference type="ARBA" id="ARBA00068307"/>
    </source>
</evidence>
<keyword evidence="3 16" id="KW-0489">Methyltransferase</keyword>
<dbReference type="AlphaFoldDB" id="A0A2I0BGD5"/>
<evidence type="ECO:0000256" key="6">
    <source>
        <dbReference type="ARBA" id="ARBA00022691"/>
    </source>
</evidence>
<keyword evidence="7" id="KW-0694">RNA-binding</keyword>
<keyword evidence="9" id="KW-0539">Nucleus</keyword>
<evidence type="ECO:0000256" key="10">
    <source>
        <dbReference type="ARBA" id="ARBA00044712"/>
    </source>
</evidence>
<dbReference type="FunFam" id="3.40.50.150:FF:000191">
    <property type="entry name" value="mRNA cap guanine-N7 methyltransferase 2"/>
    <property type="match status" value="1"/>
</dbReference>
<keyword evidence="5 16" id="KW-0808">Transferase</keyword>
<keyword evidence="8" id="KW-0506">mRNA capping</keyword>
<reference evidence="16 17" key="1">
    <citation type="journal article" date="2017" name="Nature">
        <title>The Apostasia genome and the evolution of orchids.</title>
        <authorList>
            <person name="Zhang G.Q."/>
            <person name="Liu K.W."/>
            <person name="Li Z."/>
            <person name="Lohaus R."/>
            <person name="Hsiao Y.Y."/>
            <person name="Niu S.C."/>
            <person name="Wang J.Y."/>
            <person name="Lin Y.C."/>
            <person name="Xu Q."/>
            <person name="Chen L.J."/>
            <person name="Yoshida K."/>
            <person name="Fujiwara S."/>
            <person name="Wang Z.W."/>
            <person name="Zhang Y.Q."/>
            <person name="Mitsuda N."/>
            <person name="Wang M."/>
            <person name="Liu G.H."/>
            <person name="Pecoraro L."/>
            <person name="Huang H.X."/>
            <person name="Xiao X.J."/>
            <person name="Lin M."/>
            <person name="Wu X.Y."/>
            <person name="Wu W.L."/>
            <person name="Chen Y.Y."/>
            <person name="Chang S.B."/>
            <person name="Sakamoto S."/>
            <person name="Ohme-Takagi M."/>
            <person name="Yagi M."/>
            <person name="Zeng S.J."/>
            <person name="Shen C.Y."/>
            <person name="Yeh C.M."/>
            <person name="Luo Y.B."/>
            <person name="Tsai W.C."/>
            <person name="Van de Peer Y."/>
            <person name="Liu Z.J."/>
        </authorList>
    </citation>
    <scope>NUCLEOTIDE SEQUENCE [LARGE SCALE GENOMIC DNA]</scope>
    <source>
        <strain evidence="17">cv. Shenzhen</strain>
        <tissue evidence="16">Stem</tissue>
    </source>
</reference>
<keyword evidence="6" id="KW-0949">S-adenosyl-L-methionine</keyword>
<dbReference type="CDD" id="cd02440">
    <property type="entry name" value="AdoMet_MTases"/>
    <property type="match status" value="1"/>
</dbReference>
<evidence type="ECO:0000256" key="14">
    <source>
        <dbReference type="SAM" id="MobiDB-lite"/>
    </source>
</evidence>
<dbReference type="GO" id="GO:0005634">
    <property type="term" value="C:nucleus"/>
    <property type="evidence" value="ECO:0007669"/>
    <property type="project" value="UniProtKB-SubCell"/>
</dbReference>
<evidence type="ECO:0000256" key="7">
    <source>
        <dbReference type="ARBA" id="ARBA00022884"/>
    </source>
</evidence>
<keyword evidence="17" id="KW-1185">Reference proteome</keyword>
<comment type="subcellular location">
    <subcellularLocation>
        <location evidence="1">Nucleus</location>
    </subcellularLocation>
</comment>
<dbReference type="GO" id="GO:0004482">
    <property type="term" value="F:mRNA 5'-cap (guanine-N7-)-methyltransferase activity"/>
    <property type="evidence" value="ECO:0007669"/>
    <property type="project" value="UniProtKB-EC"/>
</dbReference>
<evidence type="ECO:0000259" key="15">
    <source>
        <dbReference type="PROSITE" id="PS51562"/>
    </source>
</evidence>
<evidence type="ECO:0000313" key="17">
    <source>
        <dbReference type="Proteomes" id="UP000236161"/>
    </source>
</evidence>
<evidence type="ECO:0000256" key="4">
    <source>
        <dbReference type="ARBA" id="ARBA00022664"/>
    </source>
</evidence>
<name>A0A2I0BGD5_9ASPA</name>
<dbReference type="InterPro" id="IPR039753">
    <property type="entry name" value="RG7MT1"/>
</dbReference>
<dbReference type="EMBL" id="KZ451885">
    <property type="protein sequence ID" value="PKA66858.1"/>
    <property type="molecule type" value="Genomic_DNA"/>
</dbReference>
<accession>A0A2I0BGD5</accession>
<sequence length="358" mass="40237">MASFPAGSRMELAHYRLFEFAKTALIKIFVSPYASVCDLYCGSGADADKWDEAQIGYYIGVDTSSSGICDARETWESQRKPYAAVFCELDPSVESLESYLQDKGIPVDIVCCLQHLQVCFESEERVRTLLQNVSFLLKPGGYFLGITPDSSTIWTKYQKIVEASHNKGTGLKAVPNCIRTDNYVITFEVEEEKFPFFGKKYMLKFANDVATETNCLVHFPSLIRLAREAGLEYVEIQNLAEFYDDNRIQFATLLCNYGANFIDPRGKLLARSFDILGLYSIFVFQKPDPDAAPPILTPLIPVEDHNDWHGIGWRQQESLEDEKNGHLEPNISHGNASVQQEKGILGPGPADLRFSEPL</sequence>
<evidence type="ECO:0000256" key="8">
    <source>
        <dbReference type="ARBA" id="ARBA00023042"/>
    </source>
</evidence>
<dbReference type="Proteomes" id="UP000236161">
    <property type="component" value="Unassembled WGS sequence"/>
</dbReference>
<protein>
    <recommendedName>
        <fullName evidence="11">mRNA cap guanine-N(7) methyltransferase 2</fullName>
        <ecNumber evidence="2">2.1.1.56</ecNumber>
    </recommendedName>
    <alternativeName>
        <fullName evidence="12">mRNA (guanine-N(7))-methyltransferase 2</fullName>
    </alternativeName>
    <alternativeName>
        <fullName evidence="13">mRNA cap methyltransferase 2</fullName>
    </alternativeName>
</protein>
<feature type="domain" description="MRNA cap 0 methyltransferase" evidence="15">
    <location>
        <begin position="9"/>
        <end position="287"/>
    </location>
</feature>
<dbReference type="GO" id="GO:0003723">
    <property type="term" value="F:RNA binding"/>
    <property type="evidence" value="ECO:0007669"/>
    <property type="project" value="UniProtKB-KW"/>
</dbReference>
<evidence type="ECO:0000256" key="9">
    <source>
        <dbReference type="ARBA" id="ARBA00023242"/>
    </source>
</evidence>
<dbReference type="PANTHER" id="PTHR12189:SF3">
    <property type="entry name" value="MRNA (GUANINE-N(7))-METHYLTRANSFERASE"/>
    <property type="match status" value="1"/>
</dbReference>
<dbReference type="STRING" id="1088818.A0A2I0BGD5"/>
<organism evidence="16 17">
    <name type="scientific">Apostasia shenzhenica</name>
    <dbReference type="NCBI Taxonomy" id="1088818"/>
    <lineage>
        <taxon>Eukaryota</taxon>
        <taxon>Viridiplantae</taxon>
        <taxon>Streptophyta</taxon>
        <taxon>Embryophyta</taxon>
        <taxon>Tracheophyta</taxon>
        <taxon>Spermatophyta</taxon>
        <taxon>Magnoliopsida</taxon>
        <taxon>Liliopsida</taxon>
        <taxon>Asparagales</taxon>
        <taxon>Orchidaceae</taxon>
        <taxon>Apostasioideae</taxon>
        <taxon>Apostasia</taxon>
    </lineage>
</organism>
<evidence type="ECO:0000256" key="3">
    <source>
        <dbReference type="ARBA" id="ARBA00022603"/>
    </source>
</evidence>
<dbReference type="PANTHER" id="PTHR12189">
    <property type="entry name" value="MRNA GUANINE-7- METHYLTRANSFERASE"/>
    <property type="match status" value="1"/>
</dbReference>
<evidence type="ECO:0000256" key="12">
    <source>
        <dbReference type="ARBA" id="ARBA00077172"/>
    </source>
</evidence>
<dbReference type="EC" id="2.1.1.56" evidence="2"/>
<keyword evidence="4" id="KW-0507">mRNA processing</keyword>
<comment type="catalytic activity">
    <reaction evidence="10">
        <text>a 5'-end (5'-triphosphoguanosine)-ribonucleoside in mRNA + S-adenosyl-L-methionine = a 5'-end (N(7)-methyl 5'-triphosphoguanosine)-ribonucleoside in mRNA + S-adenosyl-L-homocysteine</text>
        <dbReference type="Rhea" id="RHEA:67008"/>
        <dbReference type="Rhea" id="RHEA-COMP:17166"/>
        <dbReference type="Rhea" id="RHEA-COMP:17167"/>
        <dbReference type="ChEBI" id="CHEBI:57856"/>
        <dbReference type="ChEBI" id="CHEBI:59789"/>
        <dbReference type="ChEBI" id="CHEBI:156461"/>
        <dbReference type="ChEBI" id="CHEBI:167617"/>
        <dbReference type="EC" id="2.1.1.56"/>
    </reaction>
</comment>
<evidence type="ECO:0000256" key="5">
    <source>
        <dbReference type="ARBA" id="ARBA00022679"/>
    </source>
</evidence>